<evidence type="ECO:0000313" key="1">
    <source>
        <dbReference type="EMBL" id="BAE72753.1"/>
    </source>
</evidence>
<sequence>MAAYLTSVPEKQYQPQVREEVNENTASYAAKPDTNSARYYGSIACISAENVSETIVRPSAAEVLVRDHECVQRASEPLVLYTLRGKEVTQILFPRTGSQLFVPTSSLR</sequence>
<dbReference type="KEGG" id="vg:5142482"/>
<dbReference type="EMBL" id="AP008979">
    <property type="protein sequence ID" value="BAE72753.1"/>
    <property type="molecule type" value="Genomic_DNA"/>
</dbReference>
<accession>Q2NPE3</accession>
<proteinExistence type="predicted"/>
<reference evidence="2" key="2">
    <citation type="journal article" date="2006" name="J. Gen. Plant Pathol.">
        <title>Bacteriophage OP1, lytic for Xanthomonas oryzae pv. oryzae, changes its host range by duplication and deletion of the small domain in the deduced tail fiber gene..</title>
        <authorList>
            <person name="Inoue Y."/>
            <person name="Matsuura T."/>
            <person name="Ohara T."/>
            <person name="Azegami K."/>
        </authorList>
    </citation>
    <scope>NUCLEOTIDE SEQUENCE [LARGE SCALE GENOMIC DNA]</scope>
</reference>
<dbReference type="OrthoDB" id="32679at10239"/>
<keyword evidence="2" id="KW-1185">Reference proteome</keyword>
<reference evidence="1 2" key="1">
    <citation type="journal article" date="2006" name="J. Gen. Plant Pathol.">
        <title>Bacteriophage OP1, lytic for Xanthomonas oryzae pv. oryzae, changes its host range by duplication and deletion of the small domain in the deduced tail fiber gene.</title>
        <authorList>
            <person name="Inoue Y."/>
            <person name="Matsuura T."/>
            <person name="Ohara T."/>
            <person name="Azegami K."/>
        </authorList>
    </citation>
    <scope>NUCLEOTIDE SEQUENCE [LARGE SCALE GENOMIC DNA]</scope>
</reference>
<evidence type="ECO:0000313" key="2">
    <source>
        <dbReference type="Proteomes" id="UP000002079"/>
    </source>
</evidence>
<dbReference type="Proteomes" id="UP000002079">
    <property type="component" value="Segment"/>
</dbReference>
<protein>
    <submittedName>
        <fullName evidence="1">Uncharacterized protein</fullName>
    </submittedName>
</protein>
<organism evidence="1 2">
    <name type="scientific">Xanthomonas phage OP1</name>
    <dbReference type="NCBI Taxonomy" id="2994040"/>
    <lineage>
        <taxon>Viruses</taxon>
        <taxon>Duplodnaviria</taxon>
        <taxon>Heunggongvirae</taxon>
        <taxon>Uroviricota</taxon>
        <taxon>Caudoviricetes</taxon>
        <taxon>Xipdecavirus</taxon>
        <taxon>Xipdecavirus OP1</taxon>
    </lineage>
</organism>
<dbReference type="GeneID" id="5142482"/>
<name>Q2NPE3_9CAUD</name>
<dbReference type="RefSeq" id="YP_453606.1">
    <property type="nucleotide sequence ID" value="NC_007709.1"/>
</dbReference>